<dbReference type="AlphaFoldDB" id="A0A6G0Y9T4"/>
<accession>A0A6G0Y9T4</accession>
<reference evidence="1 2" key="1">
    <citation type="submission" date="2019-08" db="EMBL/GenBank/DDBJ databases">
        <title>Whole genome of Aphis craccivora.</title>
        <authorList>
            <person name="Voronova N.V."/>
            <person name="Shulinski R.S."/>
            <person name="Bandarenka Y.V."/>
            <person name="Zhorov D.G."/>
            <person name="Warner D."/>
        </authorList>
    </citation>
    <scope>NUCLEOTIDE SEQUENCE [LARGE SCALE GENOMIC DNA]</scope>
    <source>
        <strain evidence="1">180601</strain>
        <tissue evidence="1">Whole Body</tissue>
    </source>
</reference>
<name>A0A6G0Y9T4_APHCR</name>
<dbReference type="OrthoDB" id="6610648at2759"/>
<gene>
    <name evidence="1" type="ORF">FWK35_00014631</name>
</gene>
<organism evidence="1 2">
    <name type="scientific">Aphis craccivora</name>
    <name type="common">Cowpea aphid</name>
    <dbReference type="NCBI Taxonomy" id="307492"/>
    <lineage>
        <taxon>Eukaryota</taxon>
        <taxon>Metazoa</taxon>
        <taxon>Ecdysozoa</taxon>
        <taxon>Arthropoda</taxon>
        <taxon>Hexapoda</taxon>
        <taxon>Insecta</taxon>
        <taxon>Pterygota</taxon>
        <taxon>Neoptera</taxon>
        <taxon>Paraneoptera</taxon>
        <taxon>Hemiptera</taxon>
        <taxon>Sternorrhyncha</taxon>
        <taxon>Aphidomorpha</taxon>
        <taxon>Aphidoidea</taxon>
        <taxon>Aphididae</taxon>
        <taxon>Aphidini</taxon>
        <taxon>Aphis</taxon>
        <taxon>Aphis</taxon>
    </lineage>
</organism>
<dbReference type="Proteomes" id="UP000478052">
    <property type="component" value="Unassembled WGS sequence"/>
</dbReference>
<protein>
    <submittedName>
        <fullName evidence="1">Uncharacterized protein</fullName>
    </submittedName>
</protein>
<dbReference type="EMBL" id="VUJU01005220">
    <property type="protein sequence ID" value="KAF0751908.1"/>
    <property type="molecule type" value="Genomic_DNA"/>
</dbReference>
<evidence type="ECO:0000313" key="1">
    <source>
        <dbReference type="EMBL" id="KAF0751908.1"/>
    </source>
</evidence>
<comment type="caution">
    <text evidence="1">The sequence shown here is derived from an EMBL/GenBank/DDBJ whole genome shotgun (WGS) entry which is preliminary data.</text>
</comment>
<keyword evidence="2" id="KW-1185">Reference proteome</keyword>
<evidence type="ECO:0000313" key="2">
    <source>
        <dbReference type="Proteomes" id="UP000478052"/>
    </source>
</evidence>
<sequence length="100" mass="11580">MYNDIQLKYHKNDKIVHKNDSIIRYLAILIKDQFNIKHNITVQKTGTVHTQLKTQHQLEIPAIREYMNSLIDITLYLATPGLAFRGYGENKTSLNQGVII</sequence>
<proteinExistence type="predicted"/>